<evidence type="ECO:0000313" key="11">
    <source>
        <dbReference type="EMBL" id="OLO02707.1"/>
    </source>
</evidence>
<feature type="transmembrane region" description="Helical" evidence="9">
    <location>
        <begin position="135"/>
        <end position="158"/>
    </location>
</feature>
<keyword evidence="4 9" id="KW-0997">Cell inner membrane</keyword>
<dbReference type="Proteomes" id="UP000186878">
    <property type="component" value="Unassembled WGS sequence"/>
</dbReference>
<comment type="function">
    <text evidence="9">Part of the tripartite ATP-independent periplasmic (TRAP) transport system.</text>
</comment>
<keyword evidence="2 9" id="KW-0813">Transport</keyword>
<comment type="subcellular location">
    <subcellularLocation>
        <location evidence="1 9">Cell inner membrane</location>
        <topology evidence="1 9">Multi-pass membrane protein</topology>
    </subcellularLocation>
</comment>
<reference evidence="11 12" key="1">
    <citation type="submission" date="2016-12" db="EMBL/GenBank/DDBJ databases">
        <title>Draft genome sequences of strains Salinicola socius SMB35, Salinicola sp. MH3R3-1 and Chromohalobacter sp. SMB17 from the Verkhnekamsk potash mining region of Russia.</title>
        <authorList>
            <person name="Mavrodi D.V."/>
            <person name="Olsson B.E."/>
            <person name="Korsakova E.S."/>
            <person name="Pyankova A."/>
            <person name="Mavrodi O.V."/>
            <person name="Plotnikova E.G."/>
        </authorList>
    </citation>
    <scope>NUCLEOTIDE SEQUENCE [LARGE SCALE GENOMIC DNA]</scope>
    <source>
        <strain evidence="11 12">SMB35</strain>
    </source>
</reference>
<feature type="transmembrane region" description="Helical" evidence="9">
    <location>
        <begin position="58"/>
        <end position="75"/>
    </location>
</feature>
<keyword evidence="3" id="KW-1003">Cell membrane</keyword>
<accession>A0A1Q8SMQ4</accession>
<dbReference type="EMBL" id="MSDO01000035">
    <property type="protein sequence ID" value="OLO02707.1"/>
    <property type="molecule type" value="Genomic_DNA"/>
</dbReference>
<keyword evidence="12" id="KW-1185">Reference proteome</keyword>
<evidence type="ECO:0000256" key="5">
    <source>
        <dbReference type="ARBA" id="ARBA00022692"/>
    </source>
</evidence>
<evidence type="ECO:0000256" key="2">
    <source>
        <dbReference type="ARBA" id="ARBA00022448"/>
    </source>
</evidence>
<dbReference type="STRING" id="404433.BTW07_18115"/>
<dbReference type="PANTHER" id="PTHR35011:SF10">
    <property type="entry name" value="TRAP TRANSPORTER SMALL PERMEASE PROTEIN"/>
    <property type="match status" value="1"/>
</dbReference>
<dbReference type="InterPro" id="IPR007387">
    <property type="entry name" value="TRAP_DctQ"/>
</dbReference>
<feature type="transmembrane region" description="Helical" evidence="9">
    <location>
        <begin position="96"/>
        <end position="115"/>
    </location>
</feature>
<evidence type="ECO:0000259" key="10">
    <source>
        <dbReference type="Pfam" id="PF04290"/>
    </source>
</evidence>
<evidence type="ECO:0000256" key="9">
    <source>
        <dbReference type="RuleBase" id="RU369079"/>
    </source>
</evidence>
<evidence type="ECO:0000256" key="3">
    <source>
        <dbReference type="ARBA" id="ARBA00022475"/>
    </source>
</evidence>
<name>A0A1Q8SMQ4_9GAMM</name>
<comment type="similarity">
    <text evidence="8 9">Belongs to the TRAP transporter small permease family.</text>
</comment>
<evidence type="ECO:0000256" key="4">
    <source>
        <dbReference type="ARBA" id="ARBA00022519"/>
    </source>
</evidence>
<dbReference type="Pfam" id="PF04290">
    <property type="entry name" value="DctQ"/>
    <property type="match status" value="1"/>
</dbReference>
<dbReference type="PANTHER" id="PTHR35011">
    <property type="entry name" value="2,3-DIKETO-L-GULONATE TRAP TRANSPORTER SMALL PERMEASE PROTEIN YIAM"/>
    <property type="match status" value="1"/>
</dbReference>
<dbReference type="GO" id="GO:0022857">
    <property type="term" value="F:transmembrane transporter activity"/>
    <property type="evidence" value="ECO:0007669"/>
    <property type="project" value="UniProtKB-UniRule"/>
</dbReference>
<dbReference type="OrthoDB" id="26202at2"/>
<feature type="transmembrane region" description="Helical" evidence="9">
    <location>
        <begin position="12"/>
        <end position="33"/>
    </location>
</feature>
<sequence length="193" mass="20535">MTFKLNPLYRLGAWGAAACMLAICGLVTFQVLLRCLDAVLVMGGASRLGYEISGVSEIASYLLVGATFLSLAYTFTHYAHIRVTLVIARLPAAIQVWCEVACLAIALALSALLSWEMIGLIRESLDYGDVSSGLMAIPLWIPQTVLVVGLALLCLAILEALSNTLRQAVTAPSRYVAPGDNNDPGDKDSFGGE</sequence>
<evidence type="ECO:0000313" key="12">
    <source>
        <dbReference type="Proteomes" id="UP000186878"/>
    </source>
</evidence>
<evidence type="ECO:0000256" key="7">
    <source>
        <dbReference type="ARBA" id="ARBA00023136"/>
    </source>
</evidence>
<proteinExistence type="inferred from homology"/>
<dbReference type="GO" id="GO:0005886">
    <property type="term" value="C:plasma membrane"/>
    <property type="evidence" value="ECO:0007669"/>
    <property type="project" value="UniProtKB-SubCell"/>
</dbReference>
<comment type="subunit">
    <text evidence="9">The complex comprises the extracytoplasmic solute receptor protein and the two transmembrane proteins.</text>
</comment>
<keyword evidence="6 9" id="KW-1133">Transmembrane helix</keyword>
<evidence type="ECO:0000256" key="8">
    <source>
        <dbReference type="ARBA" id="ARBA00038436"/>
    </source>
</evidence>
<protein>
    <recommendedName>
        <fullName evidence="9">TRAP transporter small permease protein</fullName>
    </recommendedName>
</protein>
<dbReference type="InterPro" id="IPR055348">
    <property type="entry name" value="DctQ"/>
</dbReference>
<feature type="domain" description="Tripartite ATP-independent periplasmic transporters DctQ component" evidence="10">
    <location>
        <begin position="23"/>
        <end position="166"/>
    </location>
</feature>
<dbReference type="GO" id="GO:0015740">
    <property type="term" value="P:C4-dicarboxylate transport"/>
    <property type="evidence" value="ECO:0007669"/>
    <property type="project" value="TreeGrafter"/>
</dbReference>
<dbReference type="AlphaFoldDB" id="A0A1Q8SMQ4"/>
<comment type="caution">
    <text evidence="11">The sequence shown here is derived from an EMBL/GenBank/DDBJ whole genome shotgun (WGS) entry which is preliminary data.</text>
</comment>
<gene>
    <name evidence="11" type="ORF">BTW07_18115</name>
</gene>
<keyword evidence="7 9" id="KW-0472">Membrane</keyword>
<keyword evidence="5 9" id="KW-0812">Transmembrane</keyword>
<dbReference type="RefSeq" id="WP_075571569.1">
    <property type="nucleotide sequence ID" value="NZ_MSDO01000035.1"/>
</dbReference>
<organism evidence="11 12">
    <name type="scientific">Salinicola socius</name>
    <dbReference type="NCBI Taxonomy" id="404433"/>
    <lineage>
        <taxon>Bacteria</taxon>
        <taxon>Pseudomonadati</taxon>
        <taxon>Pseudomonadota</taxon>
        <taxon>Gammaproteobacteria</taxon>
        <taxon>Oceanospirillales</taxon>
        <taxon>Halomonadaceae</taxon>
        <taxon>Salinicola</taxon>
    </lineage>
</organism>
<evidence type="ECO:0000256" key="1">
    <source>
        <dbReference type="ARBA" id="ARBA00004429"/>
    </source>
</evidence>
<evidence type="ECO:0000256" key="6">
    <source>
        <dbReference type="ARBA" id="ARBA00022989"/>
    </source>
</evidence>